<evidence type="ECO:0000256" key="4">
    <source>
        <dbReference type="ARBA" id="ARBA00022475"/>
    </source>
</evidence>
<dbReference type="RefSeq" id="WP_073158277.1">
    <property type="nucleotide sequence ID" value="NZ_FQVL01000020.1"/>
</dbReference>
<dbReference type="GO" id="GO:0005524">
    <property type="term" value="F:ATP binding"/>
    <property type="evidence" value="ECO:0007669"/>
    <property type="project" value="UniProtKB-KW"/>
</dbReference>
<dbReference type="Pfam" id="PF00005">
    <property type="entry name" value="ABC_tran"/>
    <property type="match status" value="1"/>
</dbReference>
<dbReference type="PANTHER" id="PTHR43553:SF27">
    <property type="entry name" value="ENERGY-COUPLING FACTOR TRANSPORTER ATP-BINDING PROTEIN ECFA2"/>
    <property type="match status" value="1"/>
</dbReference>
<dbReference type="GO" id="GO:0015087">
    <property type="term" value="F:cobalt ion transmembrane transporter activity"/>
    <property type="evidence" value="ECO:0007669"/>
    <property type="project" value="UniProtKB-ARBA"/>
</dbReference>
<evidence type="ECO:0000256" key="7">
    <source>
        <dbReference type="ARBA" id="ARBA00022967"/>
    </source>
</evidence>
<feature type="domain" description="ABC transporter" evidence="9">
    <location>
        <begin position="3"/>
        <end position="244"/>
    </location>
</feature>
<dbReference type="AlphaFoldDB" id="A0A1M5BAK6"/>
<evidence type="ECO:0000256" key="2">
    <source>
        <dbReference type="ARBA" id="ARBA00005417"/>
    </source>
</evidence>
<evidence type="ECO:0000313" key="10">
    <source>
        <dbReference type="EMBL" id="SHF39357.1"/>
    </source>
</evidence>
<dbReference type="SUPFAM" id="SSF52540">
    <property type="entry name" value="P-loop containing nucleoside triphosphate hydrolases"/>
    <property type="match status" value="1"/>
</dbReference>
<dbReference type="SMART" id="SM00382">
    <property type="entry name" value="AAA"/>
    <property type="match status" value="1"/>
</dbReference>
<dbReference type="STRING" id="112248.SAMN05444392_12015"/>
<dbReference type="EMBL" id="FQVL01000020">
    <property type="protein sequence ID" value="SHF39357.1"/>
    <property type="molecule type" value="Genomic_DNA"/>
</dbReference>
<evidence type="ECO:0000256" key="5">
    <source>
        <dbReference type="ARBA" id="ARBA00022741"/>
    </source>
</evidence>
<dbReference type="PANTHER" id="PTHR43553">
    <property type="entry name" value="HEAVY METAL TRANSPORTER"/>
    <property type="match status" value="1"/>
</dbReference>
<dbReference type="Gene3D" id="3.40.50.300">
    <property type="entry name" value="P-loop containing nucleotide triphosphate hydrolases"/>
    <property type="match status" value="1"/>
</dbReference>
<dbReference type="CDD" id="cd03225">
    <property type="entry name" value="ABC_cobalt_CbiO_domain1"/>
    <property type="match status" value="1"/>
</dbReference>
<organism evidence="10 11">
    <name type="scientific">Seinonella peptonophila</name>
    <dbReference type="NCBI Taxonomy" id="112248"/>
    <lineage>
        <taxon>Bacteria</taxon>
        <taxon>Bacillati</taxon>
        <taxon>Bacillota</taxon>
        <taxon>Bacilli</taxon>
        <taxon>Bacillales</taxon>
        <taxon>Thermoactinomycetaceae</taxon>
        <taxon>Seinonella</taxon>
    </lineage>
</organism>
<keyword evidence="6 10" id="KW-0067">ATP-binding</keyword>
<keyword evidence="7" id="KW-1278">Translocase</keyword>
<keyword evidence="4" id="KW-1003">Cell membrane</keyword>
<dbReference type="GO" id="GO:0016887">
    <property type="term" value="F:ATP hydrolysis activity"/>
    <property type="evidence" value="ECO:0007669"/>
    <property type="project" value="InterPro"/>
</dbReference>
<evidence type="ECO:0000256" key="8">
    <source>
        <dbReference type="ARBA" id="ARBA00023136"/>
    </source>
</evidence>
<keyword evidence="11" id="KW-1185">Reference proteome</keyword>
<dbReference type="InterPro" id="IPR017871">
    <property type="entry name" value="ABC_transporter-like_CS"/>
</dbReference>
<protein>
    <submittedName>
        <fullName evidence="10">Energy-coupling factor transport system ATP-binding protein</fullName>
    </submittedName>
</protein>
<dbReference type="GO" id="GO:0043190">
    <property type="term" value="C:ATP-binding cassette (ABC) transporter complex"/>
    <property type="evidence" value="ECO:0007669"/>
    <property type="project" value="TreeGrafter"/>
</dbReference>
<keyword evidence="8" id="KW-0472">Membrane</keyword>
<evidence type="ECO:0000256" key="1">
    <source>
        <dbReference type="ARBA" id="ARBA00004202"/>
    </source>
</evidence>
<keyword evidence="3" id="KW-0813">Transport</keyword>
<dbReference type="PROSITE" id="PS00211">
    <property type="entry name" value="ABC_TRANSPORTER_1"/>
    <property type="match status" value="1"/>
</dbReference>
<comment type="similarity">
    <text evidence="2">Belongs to the ABC transporter superfamily.</text>
</comment>
<dbReference type="FunFam" id="3.40.50.300:FF:000224">
    <property type="entry name" value="Energy-coupling factor transporter ATP-binding protein EcfA"/>
    <property type="match status" value="1"/>
</dbReference>
<dbReference type="Proteomes" id="UP000184476">
    <property type="component" value="Unassembled WGS sequence"/>
</dbReference>
<dbReference type="PROSITE" id="PS50893">
    <property type="entry name" value="ABC_TRANSPORTER_2"/>
    <property type="match status" value="1"/>
</dbReference>
<evidence type="ECO:0000256" key="3">
    <source>
        <dbReference type="ARBA" id="ARBA00022448"/>
    </source>
</evidence>
<dbReference type="GO" id="GO:0042626">
    <property type="term" value="F:ATPase-coupled transmembrane transporter activity"/>
    <property type="evidence" value="ECO:0007669"/>
    <property type="project" value="TreeGrafter"/>
</dbReference>
<reference evidence="10 11" key="1">
    <citation type="submission" date="2016-11" db="EMBL/GenBank/DDBJ databases">
        <authorList>
            <person name="Jaros S."/>
            <person name="Januszkiewicz K."/>
            <person name="Wedrychowicz H."/>
        </authorList>
    </citation>
    <scope>NUCLEOTIDE SEQUENCE [LARGE SCALE GENOMIC DNA]</scope>
    <source>
        <strain evidence="10 11">DSM 44666</strain>
    </source>
</reference>
<dbReference type="InterPro" id="IPR015856">
    <property type="entry name" value="ABC_transpr_CbiO/EcfA_su"/>
</dbReference>
<dbReference type="InterPro" id="IPR003439">
    <property type="entry name" value="ABC_transporter-like_ATP-bd"/>
</dbReference>
<accession>A0A1M5BAK6</accession>
<keyword evidence="5" id="KW-0547">Nucleotide-binding</keyword>
<proteinExistence type="inferred from homology"/>
<dbReference type="InterPro" id="IPR027417">
    <property type="entry name" value="P-loop_NTPase"/>
</dbReference>
<evidence type="ECO:0000259" key="9">
    <source>
        <dbReference type="PROSITE" id="PS50893"/>
    </source>
</evidence>
<dbReference type="InterPro" id="IPR003593">
    <property type="entry name" value="AAA+_ATPase"/>
</dbReference>
<name>A0A1M5BAK6_9BACL</name>
<dbReference type="InterPro" id="IPR050095">
    <property type="entry name" value="ECF_ABC_transporter_ATP-bd"/>
</dbReference>
<evidence type="ECO:0000313" key="11">
    <source>
        <dbReference type="Proteomes" id="UP000184476"/>
    </source>
</evidence>
<sequence length="281" mass="32148">MKIELRNLAFSYLKEKKREPIYLFEQLNCTIESGDFLALAGKSGSGKTTLLHCLKGFYTPTKGEVLIDGKNPFLKKNVSLFDSIGYVFQYPEHQLFARTVYEDIAFALQQLKKSEQEIEKQVKWAMERVNLPFAIYKDRSPFELSGGEKRRVAIAGVIVQKPTILILDEPTAGLDLHARSSLFSLLHELNQMLGITIIWVSHHPEEIIKEASRLLLLHNGKLMADGNPTKLLATPSILQKMNWDEPDVLKIQTAFERKGWMLNSLWDITQVASYWQKVNSR</sequence>
<comment type="subcellular location">
    <subcellularLocation>
        <location evidence="1">Cell membrane</location>
        <topology evidence="1">Peripheral membrane protein</topology>
    </subcellularLocation>
</comment>
<dbReference type="OrthoDB" id="9784332at2"/>
<evidence type="ECO:0000256" key="6">
    <source>
        <dbReference type="ARBA" id="ARBA00022840"/>
    </source>
</evidence>
<gene>
    <name evidence="10" type="ORF">SAMN05444392_12015</name>
</gene>